<dbReference type="EMBL" id="CAACVJ010000704">
    <property type="protein sequence ID" value="VEP18889.1"/>
    <property type="molecule type" value="Genomic_DNA"/>
</dbReference>
<organism evidence="1 2">
    <name type="scientific">Hyella patelloides LEGE 07179</name>
    <dbReference type="NCBI Taxonomy" id="945734"/>
    <lineage>
        <taxon>Bacteria</taxon>
        <taxon>Bacillati</taxon>
        <taxon>Cyanobacteriota</taxon>
        <taxon>Cyanophyceae</taxon>
        <taxon>Pleurocapsales</taxon>
        <taxon>Hyellaceae</taxon>
        <taxon>Hyella</taxon>
    </lineage>
</organism>
<proteinExistence type="predicted"/>
<evidence type="ECO:0000313" key="2">
    <source>
        <dbReference type="Proteomes" id="UP000320055"/>
    </source>
</evidence>
<accession>A0A563W5A5</accession>
<keyword evidence="2" id="KW-1185">Reference proteome</keyword>
<dbReference type="AlphaFoldDB" id="A0A563W5A5"/>
<reference evidence="1 2" key="1">
    <citation type="submission" date="2019-01" db="EMBL/GenBank/DDBJ databases">
        <authorList>
            <person name="Brito A."/>
        </authorList>
    </citation>
    <scope>NUCLEOTIDE SEQUENCE [LARGE SCALE GENOMIC DNA]</scope>
    <source>
        <strain evidence="1">1</strain>
    </source>
</reference>
<protein>
    <submittedName>
        <fullName evidence="1">Uncharacterized protein</fullName>
    </submittedName>
</protein>
<dbReference type="Proteomes" id="UP000320055">
    <property type="component" value="Unassembled WGS sequence"/>
</dbReference>
<name>A0A563W5A5_9CYAN</name>
<gene>
    <name evidence="1" type="ORF">H1P_950005</name>
</gene>
<evidence type="ECO:0000313" key="1">
    <source>
        <dbReference type="EMBL" id="VEP18889.1"/>
    </source>
</evidence>
<sequence length="48" mass="5193">MNIWSSAIACASLGTGDSPFKKEPPSLPIASAIENCRPERISRCIARF</sequence>